<sequence length="76" mass="8570">MPEYSYTALYDEYVKRYAGEVPVSVIKIVSGCSVAMDILCLCTVYICYKLLKSNDDSKEQGKSIELGEEIKSCDRN</sequence>
<dbReference type="EMBL" id="AZBU02000006">
    <property type="protein sequence ID" value="TKR71850.1"/>
    <property type="molecule type" value="Genomic_DNA"/>
</dbReference>
<reference evidence="1 2" key="1">
    <citation type="journal article" date="2015" name="Genome Biol.">
        <title>Comparative genomics of Steinernema reveals deeply conserved gene regulatory networks.</title>
        <authorList>
            <person name="Dillman A.R."/>
            <person name="Macchietto M."/>
            <person name="Porter C.F."/>
            <person name="Rogers A."/>
            <person name="Williams B."/>
            <person name="Antoshechkin I."/>
            <person name="Lee M.M."/>
            <person name="Goodwin Z."/>
            <person name="Lu X."/>
            <person name="Lewis E.E."/>
            <person name="Goodrich-Blair H."/>
            <person name="Stock S.P."/>
            <person name="Adams B.J."/>
            <person name="Sternberg P.W."/>
            <person name="Mortazavi A."/>
        </authorList>
    </citation>
    <scope>NUCLEOTIDE SEQUENCE [LARGE SCALE GENOMIC DNA]</scope>
    <source>
        <strain evidence="1 2">ALL</strain>
    </source>
</reference>
<proteinExistence type="predicted"/>
<evidence type="ECO:0000313" key="2">
    <source>
        <dbReference type="Proteomes" id="UP000298663"/>
    </source>
</evidence>
<organism evidence="1 2">
    <name type="scientific">Steinernema carpocapsae</name>
    <name type="common">Entomopathogenic nematode</name>
    <dbReference type="NCBI Taxonomy" id="34508"/>
    <lineage>
        <taxon>Eukaryota</taxon>
        <taxon>Metazoa</taxon>
        <taxon>Ecdysozoa</taxon>
        <taxon>Nematoda</taxon>
        <taxon>Chromadorea</taxon>
        <taxon>Rhabditida</taxon>
        <taxon>Tylenchina</taxon>
        <taxon>Panagrolaimomorpha</taxon>
        <taxon>Strongyloidoidea</taxon>
        <taxon>Steinernematidae</taxon>
        <taxon>Steinernema</taxon>
    </lineage>
</organism>
<comment type="caution">
    <text evidence="1">The sequence shown here is derived from an EMBL/GenBank/DDBJ whole genome shotgun (WGS) entry which is preliminary data.</text>
</comment>
<protein>
    <submittedName>
        <fullName evidence="1">Uncharacterized protein</fullName>
    </submittedName>
</protein>
<name>A0A4U5MQD2_STECR</name>
<dbReference type="Proteomes" id="UP000298663">
    <property type="component" value="Unassembled WGS sequence"/>
</dbReference>
<accession>A0A4U5MQD2</accession>
<reference evidence="1 2" key="2">
    <citation type="journal article" date="2019" name="G3 (Bethesda)">
        <title>Hybrid Assembly of the Genome of the Entomopathogenic Nematode Steinernema carpocapsae Identifies the X-Chromosome.</title>
        <authorList>
            <person name="Serra L."/>
            <person name="Macchietto M."/>
            <person name="Macias-Munoz A."/>
            <person name="McGill C.J."/>
            <person name="Rodriguez I.M."/>
            <person name="Rodriguez B."/>
            <person name="Murad R."/>
            <person name="Mortazavi A."/>
        </authorList>
    </citation>
    <scope>NUCLEOTIDE SEQUENCE [LARGE SCALE GENOMIC DNA]</scope>
    <source>
        <strain evidence="1 2">ALL</strain>
    </source>
</reference>
<dbReference type="AlphaFoldDB" id="A0A4U5MQD2"/>
<evidence type="ECO:0000313" key="1">
    <source>
        <dbReference type="EMBL" id="TKR71850.1"/>
    </source>
</evidence>
<gene>
    <name evidence="1" type="ORF">L596_019383</name>
</gene>
<keyword evidence="2" id="KW-1185">Reference proteome</keyword>